<keyword evidence="1" id="KW-0511">Multifunctional enzyme</keyword>
<dbReference type="Pfam" id="PF17919">
    <property type="entry name" value="RT_RNaseH_2"/>
    <property type="match status" value="1"/>
</dbReference>
<dbReference type="AlphaFoldDB" id="A0A388K703"/>
<dbReference type="GO" id="GO:0003676">
    <property type="term" value="F:nucleic acid binding"/>
    <property type="evidence" value="ECO:0007669"/>
    <property type="project" value="InterPro"/>
</dbReference>
<evidence type="ECO:0008006" key="8">
    <source>
        <dbReference type="Google" id="ProtNLM"/>
    </source>
</evidence>
<keyword evidence="7" id="KW-1185">Reference proteome</keyword>
<evidence type="ECO:0000256" key="2">
    <source>
        <dbReference type="SAM" id="Coils"/>
    </source>
</evidence>
<dbReference type="InterPro" id="IPR043128">
    <property type="entry name" value="Rev_trsase/Diguanyl_cyclase"/>
</dbReference>
<dbReference type="InterPro" id="IPR001584">
    <property type="entry name" value="Integrase_cat-core"/>
</dbReference>
<dbReference type="Gene3D" id="3.30.420.10">
    <property type="entry name" value="Ribonuclease H-like superfamily/Ribonuclease H"/>
    <property type="match status" value="1"/>
</dbReference>
<accession>A0A388K703</accession>
<evidence type="ECO:0000259" key="4">
    <source>
        <dbReference type="PROSITE" id="PS50878"/>
    </source>
</evidence>
<dbReference type="PROSITE" id="PS00018">
    <property type="entry name" value="EF_HAND_1"/>
    <property type="match status" value="1"/>
</dbReference>
<dbReference type="Gene3D" id="3.10.10.10">
    <property type="entry name" value="HIV Type 1 Reverse Transcriptase, subunit A, domain 1"/>
    <property type="match status" value="1"/>
</dbReference>
<dbReference type="Pfam" id="PF00078">
    <property type="entry name" value="RVT_1"/>
    <property type="match status" value="1"/>
</dbReference>
<dbReference type="Gramene" id="GBG65811">
    <property type="protein sequence ID" value="GBG65811"/>
    <property type="gene ID" value="CBR_g53782"/>
</dbReference>
<dbReference type="SUPFAM" id="SSF56672">
    <property type="entry name" value="DNA/RNA polymerases"/>
    <property type="match status" value="1"/>
</dbReference>
<dbReference type="InterPro" id="IPR036397">
    <property type="entry name" value="RNaseH_sf"/>
</dbReference>
<dbReference type="GO" id="GO:0003824">
    <property type="term" value="F:catalytic activity"/>
    <property type="evidence" value="ECO:0007669"/>
    <property type="project" value="UniProtKB-KW"/>
</dbReference>
<dbReference type="InterPro" id="IPR000477">
    <property type="entry name" value="RT_dom"/>
</dbReference>
<dbReference type="InterPro" id="IPR041588">
    <property type="entry name" value="Integrase_H2C2"/>
</dbReference>
<dbReference type="OrthoDB" id="1739513at2759"/>
<proteinExistence type="predicted"/>
<evidence type="ECO:0000259" key="5">
    <source>
        <dbReference type="PROSITE" id="PS50994"/>
    </source>
</evidence>
<dbReference type="InterPro" id="IPR050951">
    <property type="entry name" value="Retrovirus_Pol_polyprotein"/>
</dbReference>
<evidence type="ECO:0000313" key="7">
    <source>
        <dbReference type="Proteomes" id="UP000265515"/>
    </source>
</evidence>
<dbReference type="Gene3D" id="3.30.70.270">
    <property type="match status" value="2"/>
</dbReference>
<feature type="domain" description="Reverse transcriptase" evidence="4">
    <location>
        <begin position="1"/>
        <end position="196"/>
    </location>
</feature>
<dbReference type="Proteomes" id="UP000265515">
    <property type="component" value="Unassembled WGS sequence"/>
</dbReference>
<dbReference type="CDD" id="cd01647">
    <property type="entry name" value="RT_LTR"/>
    <property type="match status" value="1"/>
</dbReference>
<gene>
    <name evidence="6" type="ORF">CBR_g53782</name>
</gene>
<feature type="domain" description="Integrase catalytic" evidence="5">
    <location>
        <begin position="550"/>
        <end position="710"/>
    </location>
</feature>
<dbReference type="InterPro" id="IPR018247">
    <property type="entry name" value="EF_Hand_1_Ca_BS"/>
</dbReference>
<feature type="coiled-coil region" evidence="2">
    <location>
        <begin position="735"/>
        <end position="762"/>
    </location>
</feature>
<dbReference type="Gene3D" id="1.10.340.70">
    <property type="match status" value="1"/>
</dbReference>
<dbReference type="PANTHER" id="PTHR37984">
    <property type="entry name" value="PROTEIN CBG26694"/>
    <property type="match status" value="1"/>
</dbReference>
<dbReference type="EMBL" id="BFEA01000066">
    <property type="protein sequence ID" value="GBG65811.1"/>
    <property type="molecule type" value="Genomic_DNA"/>
</dbReference>
<dbReference type="CDD" id="cd09274">
    <property type="entry name" value="RNase_HI_RT_Ty3"/>
    <property type="match status" value="1"/>
</dbReference>
<evidence type="ECO:0000256" key="1">
    <source>
        <dbReference type="ARBA" id="ARBA00023268"/>
    </source>
</evidence>
<dbReference type="PROSITE" id="PS50994">
    <property type="entry name" value="INTEGRASE"/>
    <property type="match status" value="1"/>
</dbReference>
<reference evidence="6 7" key="1">
    <citation type="journal article" date="2018" name="Cell">
        <title>The Chara Genome: Secondary Complexity and Implications for Plant Terrestrialization.</title>
        <authorList>
            <person name="Nishiyama T."/>
            <person name="Sakayama H."/>
            <person name="Vries J.D."/>
            <person name="Buschmann H."/>
            <person name="Saint-Marcoux D."/>
            <person name="Ullrich K.K."/>
            <person name="Haas F.B."/>
            <person name="Vanderstraeten L."/>
            <person name="Becker D."/>
            <person name="Lang D."/>
            <person name="Vosolsobe S."/>
            <person name="Rombauts S."/>
            <person name="Wilhelmsson P.K.I."/>
            <person name="Janitza P."/>
            <person name="Kern R."/>
            <person name="Heyl A."/>
            <person name="Rumpler F."/>
            <person name="Villalobos L.I.A.C."/>
            <person name="Clay J.M."/>
            <person name="Skokan R."/>
            <person name="Toyoda A."/>
            <person name="Suzuki Y."/>
            <person name="Kagoshima H."/>
            <person name="Schijlen E."/>
            <person name="Tajeshwar N."/>
            <person name="Catarino B."/>
            <person name="Hetherington A.J."/>
            <person name="Saltykova A."/>
            <person name="Bonnot C."/>
            <person name="Breuninger H."/>
            <person name="Symeonidi A."/>
            <person name="Radhakrishnan G.V."/>
            <person name="Van Nieuwerburgh F."/>
            <person name="Deforce D."/>
            <person name="Chang C."/>
            <person name="Karol K.G."/>
            <person name="Hedrich R."/>
            <person name="Ulvskov P."/>
            <person name="Glockner G."/>
            <person name="Delwiche C.F."/>
            <person name="Petrasek J."/>
            <person name="Van de Peer Y."/>
            <person name="Friml J."/>
            <person name="Beilby M."/>
            <person name="Dolan L."/>
            <person name="Kohara Y."/>
            <person name="Sugano S."/>
            <person name="Fujiyama A."/>
            <person name="Delaux P.-M."/>
            <person name="Quint M."/>
            <person name="TheiBen G."/>
            <person name="Hagemann M."/>
            <person name="Harholt J."/>
            <person name="Dunand C."/>
            <person name="Zachgo S."/>
            <person name="Langdale J."/>
            <person name="Maumus F."/>
            <person name="Straeten D.V.D."/>
            <person name="Gould S.B."/>
            <person name="Rensing S.A."/>
        </authorList>
    </citation>
    <scope>NUCLEOTIDE SEQUENCE [LARGE SCALE GENOMIC DNA]</scope>
    <source>
        <strain evidence="6 7">S276</strain>
    </source>
</reference>
<name>A0A388K703_CHABU</name>
<organism evidence="6 7">
    <name type="scientific">Chara braunii</name>
    <name type="common">Braun's stonewort</name>
    <dbReference type="NCBI Taxonomy" id="69332"/>
    <lineage>
        <taxon>Eukaryota</taxon>
        <taxon>Viridiplantae</taxon>
        <taxon>Streptophyta</taxon>
        <taxon>Charophyceae</taxon>
        <taxon>Charales</taxon>
        <taxon>Characeae</taxon>
        <taxon>Chara</taxon>
    </lineage>
</organism>
<feature type="region of interest" description="Disordered" evidence="3">
    <location>
        <begin position="640"/>
        <end position="659"/>
    </location>
</feature>
<dbReference type="FunFam" id="3.30.70.270:FF:000020">
    <property type="entry name" value="Transposon Tf2-6 polyprotein-like Protein"/>
    <property type="match status" value="1"/>
</dbReference>
<feature type="region of interest" description="Disordered" evidence="3">
    <location>
        <begin position="840"/>
        <end position="862"/>
    </location>
</feature>
<dbReference type="GO" id="GO:0015074">
    <property type="term" value="P:DNA integration"/>
    <property type="evidence" value="ECO:0007669"/>
    <property type="project" value="InterPro"/>
</dbReference>
<sequence>MSEEALSVLRAQLDDLLEKGWIRPSSSPYGAPVLFVRKKNKDLQLCIDYHKLNAQMIRNAGPLPCIDDLLERLGSAKFFSKLDLKSRYHQLEIRKEDRYKTAFTTRYGHFKWLVMPFGLTNAPATFQAAMTTEFRHMLDRFVLIYLDDILVYSRSLDKHVEHLRTVLERLRQAKYKANRDKCEFARQELEYLGHYVTAQGIRPLADKIEAPRVWPKPTNTMDVRSFMGLAGYYQRFITGYSRIDASMTRLQSPKVPFVFDDDARQSFQALKTTMLMAPVLSIYDPTLPTRVTTDASSYGIGAVLEQHDDDDWHLVEYFSHKVPPINSLDDARKKELLALVMALKRWRHFLLERRRFTWVMDKNPLTYYKTQDTVSSTIGRWMYFIDQFDFTPKHLPGLSNRSADALSRRPDLCAMTHHAFAFNEELQQHFIRGYESDPDIATLYAQLSSDHPPASHYRIADGYLLLHSRSKDLLCVPRERRLRTRLLGEYHDSRLAGHFGVNRTIPRLRQRFRWPDLITDVTRYCDSYEVCRRSKPHNRNPYGELRPMPIPQEPGLSIAMDVTGPFPRDRLGNDGTLTLVDRLSKYARFLPCKYYSTAPELTRLLHTDWICGHGVPEDIVSDRDTRFMSSFWTALMQESGTKMKPSSARHPQTDGQTERAHQTAQMMLRTLIRPDHKDWVDRLPDIEFAHNTSVHPAIGLTPFELHHGGRKGRIFTDLLLPRPADIDAACSPTFVRKYRELLAQARANMQKAQIRMQQQANRRRVPCPILAGDLVWVSAEEFALEQDVSRKLLPKWFGPWPVTSAAGDEPDGPSFVINIPLHLMVNPVFHASKLATYTPAKSDDFPGRRSQDPSSMDGHQEVDRVITDRKYGSKPRQHKVTFKACDPDDTRWISGTDLKASAPLIYAHYGRQRLRQLHDLPLPPALWSLPQTDSFALAGTLGLSRRGGCGILRSHTGLQGPSSILSLKA</sequence>
<dbReference type="PROSITE" id="PS50878">
    <property type="entry name" value="RT_POL"/>
    <property type="match status" value="1"/>
</dbReference>
<protein>
    <recommendedName>
        <fullName evidence="8">Integrase catalytic domain-containing protein</fullName>
    </recommendedName>
</protein>
<dbReference type="InterPro" id="IPR041577">
    <property type="entry name" value="RT_RNaseH_2"/>
</dbReference>
<dbReference type="InterPro" id="IPR012337">
    <property type="entry name" value="RNaseH-like_sf"/>
</dbReference>
<comment type="caution">
    <text evidence="6">The sequence shown here is derived from an EMBL/GenBank/DDBJ whole genome shotgun (WGS) entry which is preliminary data.</text>
</comment>
<evidence type="ECO:0000256" key="3">
    <source>
        <dbReference type="SAM" id="MobiDB-lite"/>
    </source>
</evidence>
<dbReference type="SUPFAM" id="SSF53098">
    <property type="entry name" value="Ribonuclease H-like"/>
    <property type="match status" value="1"/>
</dbReference>
<dbReference type="InterPro" id="IPR043502">
    <property type="entry name" value="DNA/RNA_pol_sf"/>
</dbReference>
<dbReference type="Pfam" id="PF17921">
    <property type="entry name" value="Integrase_H2C2"/>
    <property type="match status" value="1"/>
</dbReference>
<evidence type="ECO:0000313" key="6">
    <source>
        <dbReference type="EMBL" id="GBG65811.1"/>
    </source>
</evidence>
<dbReference type="PANTHER" id="PTHR37984:SF5">
    <property type="entry name" value="PROTEIN NYNRIN-LIKE"/>
    <property type="match status" value="1"/>
</dbReference>
<feature type="compositionally biased region" description="Basic and acidic residues" evidence="3">
    <location>
        <begin position="841"/>
        <end position="851"/>
    </location>
</feature>
<keyword evidence="2" id="KW-0175">Coiled coil</keyword>